<keyword evidence="2" id="KW-1185">Reference proteome</keyword>
<dbReference type="EMBL" id="JANHOG010000902">
    <property type="protein sequence ID" value="KAJ3550464.1"/>
    <property type="molecule type" value="Genomic_DNA"/>
</dbReference>
<evidence type="ECO:0000313" key="2">
    <source>
        <dbReference type="Proteomes" id="UP001148662"/>
    </source>
</evidence>
<proteinExistence type="predicted"/>
<gene>
    <name evidence="1" type="ORF">NM688_g5071</name>
</gene>
<protein>
    <submittedName>
        <fullName evidence="1">Uncharacterized protein</fullName>
    </submittedName>
</protein>
<comment type="caution">
    <text evidence="1">The sequence shown here is derived from an EMBL/GenBank/DDBJ whole genome shotgun (WGS) entry which is preliminary data.</text>
</comment>
<name>A0ACC1T0U9_9APHY</name>
<dbReference type="Proteomes" id="UP001148662">
    <property type="component" value="Unassembled WGS sequence"/>
</dbReference>
<evidence type="ECO:0000313" key="1">
    <source>
        <dbReference type="EMBL" id="KAJ3550464.1"/>
    </source>
</evidence>
<reference evidence="1" key="1">
    <citation type="submission" date="2022-07" db="EMBL/GenBank/DDBJ databases">
        <title>Genome Sequence of Phlebia brevispora.</title>
        <authorList>
            <person name="Buettner E."/>
        </authorList>
    </citation>
    <scope>NUCLEOTIDE SEQUENCE</scope>
    <source>
        <strain evidence="1">MPL23</strain>
    </source>
</reference>
<accession>A0ACC1T0U9</accession>
<sequence length="522" mass="57196">MPPHPLSPSFSSFSDEELFKLSFLGHSPTPLPSFMSANLAEFQSQKQVSRPRTRSAKPRPRPSPVNSLERQQKAFKKELRNASTLMSLDFDVETSEVLMVPVHWLKNKLGKPVPLNDLVKYAQEHEFLERMSCLCILETGCFEPVRLFKPGGEKDGAGGCTWFVNLEHLLRKHPNQDTVEYPLKQRLFYGGPKAQAIADSFPSPSNSGWRPPPRFPPLQRALPLTEEESRSNVQVNPFLVDGGVADADRLFDAVDVRSITMKVCEVAPPNFETTVSMLRGLLRHGIKAQDLLRILGVCNICGDVLALCSFPTHGCIADSVTRRDDGSWISSDARVCRRIPFPTSAELEDLFYNATPSPPHSQVPKRSPQPFPLAHWVQQRTGSVASGSNTPSSSAASLSTADFHRLYMDSSSSPAMRSTPSTPFPYATDSTSDTTPSPSTSAAAETLVLLSASSSSSFTASSSSQSQADSVQIKEEKMDDDIVVVDSSISTNSRKRKASTSGKVAVDGQKKRFLGHIDLTEL</sequence>
<organism evidence="1 2">
    <name type="scientific">Phlebia brevispora</name>
    <dbReference type="NCBI Taxonomy" id="194682"/>
    <lineage>
        <taxon>Eukaryota</taxon>
        <taxon>Fungi</taxon>
        <taxon>Dikarya</taxon>
        <taxon>Basidiomycota</taxon>
        <taxon>Agaricomycotina</taxon>
        <taxon>Agaricomycetes</taxon>
        <taxon>Polyporales</taxon>
        <taxon>Meruliaceae</taxon>
        <taxon>Phlebia</taxon>
    </lineage>
</organism>